<dbReference type="CDD" id="cd00112">
    <property type="entry name" value="LDLa"/>
    <property type="match status" value="1"/>
</dbReference>
<dbReference type="Gene3D" id="4.10.400.10">
    <property type="entry name" value="Low-density Lipoprotein Receptor"/>
    <property type="match status" value="1"/>
</dbReference>
<evidence type="ECO:0000256" key="3">
    <source>
        <dbReference type="PROSITE-ProRule" id="PRU00124"/>
    </source>
</evidence>
<name>A0A3B4TCX3_SERDU</name>
<evidence type="ECO:0000256" key="4">
    <source>
        <dbReference type="SAM" id="SignalP"/>
    </source>
</evidence>
<evidence type="ECO:0000313" key="5">
    <source>
        <dbReference type="Ensembl" id="ENSSDUP00000003943.1"/>
    </source>
</evidence>
<dbReference type="STRING" id="41447.ENSSDUP00000003943"/>
<keyword evidence="6" id="KW-1185">Reference proteome</keyword>
<reference evidence="5" key="1">
    <citation type="submission" date="2025-08" db="UniProtKB">
        <authorList>
            <consortium name="Ensembl"/>
        </authorList>
    </citation>
    <scope>IDENTIFICATION</scope>
</reference>
<accession>A0A3B4TCX3</accession>
<evidence type="ECO:0000256" key="1">
    <source>
        <dbReference type="ARBA" id="ARBA00023157"/>
    </source>
</evidence>
<dbReference type="InterPro" id="IPR023415">
    <property type="entry name" value="LDLR_class-A_CS"/>
</dbReference>
<dbReference type="AlphaFoldDB" id="A0A3B4TCX3"/>
<dbReference type="FunFam" id="4.10.400.10:FF:000065">
    <property type="entry name" value="Transmembrane protease serine 7"/>
    <property type="match status" value="1"/>
</dbReference>
<reference evidence="5" key="2">
    <citation type="submission" date="2025-09" db="UniProtKB">
        <authorList>
            <consortium name="Ensembl"/>
        </authorList>
    </citation>
    <scope>IDENTIFICATION</scope>
</reference>
<protein>
    <submittedName>
        <fullName evidence="5">Uncharacterized protein</fullName>
    </submittedName>
</protein>
<dbReference type="SMART" id="SM00192">
    <property type="entry name" value="LDLa"/>
    <property type="match status" value="1"/>
</dbReference>
<dbReference type="InterPro" id="IPR036055">
    <property type="entry name" value="LDL_receptor-like_sf"/>
</dbReference>
<dbReference type="Pfam" id="PF00057">
    <property type="entry name" value="Ldl_recept_a"/>
    <property type="match status" value="1"/>
</dbReference>
<dbReference type="PROSITE" id="PS01209">
    <property type="entry name" value="LDLRA_1"/>
    <property type="match status" value="1"/>
</dbReference>
<comment type="caution">
    <text evidence="3">Lacks conserved residue(s) required for the propagation of feature annotation.</text>
</comment>
<proteinExistence type="predicted"/>
<feature type="chain" id="PRO_5017449232" evidence="4">
    <location>
        <begin position="19"/>
        <end position="99"/>
    </location>
</feature>
<feature type="signal peptide" evidence="4">
    <location>
        <begin position="1"/>
        <end position="18"/>
    </location>
</feature>
<dbReference type="PROSITE" id="PS50068">
    <property type="entry name" value="LDLRA_2"/>
    <property type="match status" value="1"/>
</dbReference>
<evidence type="ECO:0000313" key="6">
    <source>
        <dbReference type="Proteomes" id="UP000261420"/>
    </source>
</evidence>
<sequence length="99" mass="11060">TLRMGSLVALLRYLYVTSSPSGGGKVTVQRCKPGQFACQHSDQCVSVSVLCDGRLDCKDHSDEINCGRNYNVCAAVMHLLYYLLWEVPCRNFGWSLILK</sequence>
<dbReference type="SUPFAM" id="SSF57424">
    <property type="entry name" value="LDL receptor-like module"/>
    <property type="match status" value="1"/>
</dbReference>
<dbReference type="GeneTree" id="ENSGT00940000179373"/>
<feature type="disulfide bond" evidence="3">
    <location>
        <begin position="51"/>
        <end position="66"/>
    </location>
</feature>
<keyword evidence="2" id="KW-0325">Glycoprotein</keyword>
<dbReference type="Proteomes" id="UP000261420">
    <property type="component" value="Unplaced"/>
</dbReference>
<organism evidence="5 6">
    <name type="scientific">Seriola dumerili</name>
    <name type="common">Greater amberjack</name>
    <name type="synonym">Caranx dumerili</name>
    <dbReference type="NCBI Taxonomy" id="41447"/>
    <lineage>
        <taxon>Eukaryota</taxon>
        <taxon>Metazoa</taxon>
        <taxon>Chordata</taxon>
        <taxon>Craniata</taxon>
        <taxon>Vertebrata</taxon>
        <taxon>Euteleostomi</taxon>
        <taxon>Actinopterygii</taxon>
        <taxon>Neopterygii</taxon>
        <taxon>Teleostei</taxon>
        <taxon>Neoteleostei</taxon>
        <taxon>Acanthomorphata</taxon>
        <taxon>Carangaria</taxon>
        <taxon>Carangiformes</taxon>
        <taxon>Carangidae</taxon>
        <taxon>Seriola</taxon>
    </lineage>
</organism>
<dbReference type="Ensembl" id="ENSSDUT00000004027.1">
    <property type="protein sequence ID" value="ENSSDUP00000003943.1"/>
    <property type="gene ID" value="ENSSDUG00000002960.1"/>
</dbReference>
<keyword evidence="4" id="KW-0732">Signal</keyword>
<keyword evidence="1 3" id="KW-1015">Disulfide bond</keyword>
<dbReference type="InterPro" id="IPR002172">
    <property type="entry name" value="LDrepeatLR_classA_rpt"/>
</dbReference>
<evidence type="ECO:0000256" key="2">
    <source>
        <dbReference type="ARBA" id="ARBA00023180"/>
    </source>
</evidence>